<protein>
    <recommendedName>
        <fullName evidence="4">Phage major capsid protein</fullName>
    </recommendedName>
</protein>
<gene>
    <name evidence="1" type="ORF">PND83_02510</name>
    <name evidence="2" type="ORF">PNE06_10190</name>
</gene>
<name>A0AAW6C0M1_FLAPL</name>
<evidence type="ECO:0008006" key="4">
    <source>
        <dbReference type="Google" id="ProtNLM"/>
    </source>
</evidence>
<dbReference type="Proteomes" id="UP001211006">
    <property type="component" value="Unassembled WGS sequence"/>
</dbReference>
<organism evidence="1 3">
    <name type="scientific">Flavonifractor plautii</name>
    <name type="common">Fusobacterium plautii</name>
    <dbReference type="NCBI Taxonomy" id="292800"/>
    <lineage>
        <taxon>Bacteria</taxon>
        <taxon>Bacillati</taxon>
        <taxon>Bacillota</taxon>
        <taxon>Clostridia</taxon>
        <taxon>Eubacteriales</taxon>
        <taxon>Oscillospiraceae</taxon>
        <taxon>Flavonifractor</taxon>
    </lineage>
</organism>
<dbReference type="EMBL" id="JAQLWO010000002">
    <property type="protein sequence ID" value="MDB7904843.1"/>
    <property type="molecule type" value="Genomic_DNA"/>
</dbReference>
<dbReference type="Proteomes" id="UP001211173">
    <property type="component" value="Unassembled WGS sequence"/>
</dbReference>
<dbReference type="GeneID" id="63974381"/>
<evidence type="ECO:0000313" key="1">
    <source>
        <dbReference type="EMBL" id="MDB7904843.1"/>
    </source>
</evidence>
<accession>A0AAW6C0M1</accession>
<reference evidence="1" key="1">
    <citation type="submission" date="2023-01" db="EMBL/GenBank/DDBJ databases">
        <title>Human gut microbiome strain richness.</title>
        <authorList>
            <person name="Chen-Liaw A."/>
        </authorList>
    </citation>
    <scope>NUCLEOTIDE SEQUENCE</scope>
    <source>
        <strain evidence="2">1001287st1_F4_1001285I_161205</strain>
        <strain evidence="1">2225st1_A6_2225SCRN_200828</strain>
    </source>
</reference>
<dbReference type="EMBL" id="JAQLWV010000013">
    <property type="protein sequence ID" value="MDB7933439.1"/>
    <property type="molecule type" value="Genomic_DNA"/>
</dbReference>
<comment type="caution">
    <text evidence="1">The sequence shown here is derived from an EMBL/GenBank/DDBJ whole genome shotgun (WGS) entry which is preliminary data.</text>
</comment>
<evidence type="ECO:0000313" key="2">
    <source>
        <dbReference type="EMBL" id="MDB7933439.1"/>
    </source>
</evidence>
<evidence type="ECO:0000313" key="3">
    <source>
        <dbReference type="Proteomes" id="UP001211006"/>
    </source>
</evidence>
<proteinExistence type="predicted"/>
<sequence length="404" mass="44542">MSLKLNSISLDNFKVNTADTKMGRISRNELIATGRLVTMEYNGRLSNKVRNKSEYKTRMDDIAYTNLSSGHKKNLLMFCAAQAYAVQGKPAPEDFAQVQNDLGLLRDRNFLATLAGISREIITPLLPYTISNMGGLLMETTTVPLGQTKEITVHSNDIFLFEDSSWGASRSTTMNYLYDDTITLNPRPYTCRAVIKWYQMVGNDVDIGWYYNAIMGGMYSRIMANYIGAIMTLADNSPYIPDYLTFDTYNSQNWAEAIVATSTANGIPRNQLMAFGDYRDLQKVLPLGTPSDAALTYGLGEEWMRNGFLSVVGGVPLFDVDPAMVPGTVNTTGEMLGMKGLILISGRIGRAYAPVYTAFAEGSPLVIEMEPRESGDNSIYIDCTAVMDTKIVMGSKVAAIQMPS</sequence>
<dbReference type="AlphaFoldDB" id="A0AAW6C0M1"/>
<dbReference type="RefSeq" id="WP_007488707.1">
    <property type="nucleotide sequence ID" value="NZ_BAABXT010000001.1"/>
</dbReference>